<dbReference type="InterPro" id="IPR000719">
    <property type="entry name" value="Prot_kinase_dom"/>
</dbReference>
<accession>A0A6G0XVK6</accession>
<reference evidence="13 14" key="1">
    <citation type="submission" date="2019-07" db="EMBL/GenBank/DDBJ databases">
        <title>Genomics analysis of Aphanomyces spp. identifies a new class of oomycete effector associated with host adaptation.</title>
        <authorList>
            <person name="Gaulin E."/>
        </authorList>
    </citation>
    <scope>NUCLEOTIDE SEQUENCE [LARGE SCALE GENOMIC DNA]</scope>
    <source>
        <strain evidence="13 14">ATCC 201684</strain>
    </source>
</reference>
<dbReference type="Proteomes" id="UP000481153">
    <property type="component" value="Unassembled WGS sequence"/>
</dbReference>
<dbReference type="VEuPathDB" id="FungiDB:AeMF1_009471"/>
<name>A0A6G0XVK6_9STRA</name>
<keyword evidence="14" id="KW-1185">Reference proteome</keyword>
<keyword evidence="6" id="KW-0067">ATP-binding</keyword>
<dbReference type="InterPro" id="IPR001841">
    <property type="entry name" value="Znf_RING"/>
</dbReference>
<dbReference type="EMBL" id="VJMJ01000009">
    <property type="protein sequence ID" value="KAF0744594.1"/>
    <property type="molecule type" value="Genomic_DNA"/>
</dbReference>
<evidence type="ECO:0000313" key="14">
    <source>
        <dbReference type="Proteomes" id="UP000481153"/>
    </source>
</evidence>
<keyword evidence="5" id="KW-0418">Kinase</keyword>
<organism evidence="13 14">
    <name type="scientific">Aphanomyces euteiches</name>
    <dbReference type="NCBI Taxonomy" id="100861"/>
    <lineage>
        <taxon>Eukaryota</taxon>
        <taxon>Sar</taxon>
        <taxon>Stramenopiles</taxon>
        <taxon>Oomycota</taxon>
        <taxon>Saprolegniomycetes</taxon>
        <taxon>Saprolegniales</taxon>
        <taxon>Verrucalvaceae</taxon>
        <taxon>Aphanomyces</taxon>
    </lineage>
</organism>
<dbReference type="InterPro" id="IPR011009">
    <property type="entry name" value="Kinase-like_dom_sf"/>
</dbReference>
<dbReference type="Gene3D" id="1.10.510.10">
    <property type="entry name" value="Transferase(Phosphotransferase) domain 1"/>
    <property type="match status" value="1"/>
</dbReference>
<evidence type="ECO:0000256" key="9">
    <source>
        <dbReference type="PROSITE-ProRule" id="PRU00175"/>
    </source>
</evidence>
<keyword evidence="2" id="KW-0723">Serine/threonine-protein kinase</keyword>
<dbReference type="SMART" id="SM00220">
    <property type="entry name" value="S_TKc"/>
    <property type="match status" value="1"/>
</dbReference>
<comment type="caution">
    <text evidence="13">The sequence shown here is derived from an EMBL/GenBank/DDBJ whole genome shotgun (WGS) entry which is preliminary data.</text>
</comment>
<evidence type="ECO:0000256" key="4">
    <source>
        <dbReference type="ARBA" id="ARBA00022741"/>
    </source>
</evidence>
<feature type="region of interest" description="Disordered" evidence="10">
    <location>
        <begin position="1"/>
        <end position="25"/>
    </location>
</feature>
<dbReference type="InterPro" id="IPR008271">
    <property type="entry name" value="Ser/Thr_kinase_AS"/>
</dbReference>
<keyword evidence="9" id="KW-0479">Metal-binding</keyword>
<dbReference type="PROSITE" id="PS50011">
    <property type="entry name" value="PROTEIN_KINASE_DOM"/>
    <property type="match status" value="1"/>
</dbReference>
<evidence type="ECO:0000313" key="13">
    <source>
        <dbReference type="EMBL" id="KAF0744594.1"/>
    </source>
</evidence>
<evidence type="ECO:0000256" key="5">
    <source>
        <dbReference type="ARBA" id="ARBA00022777"/>
    </source>
</evidence>
<protein>
    <recommendedName>
        <fullName evidence="1">non-specific serine/threonine protein kinase</fullName>
        <ecNumber evidence="1">2.7.11.1</ecNumber>
    </recommendedName>
</protein>
<dbReference type="Pfam" id="PF00069">
    <property type="entry name" value="Pkinase"/>
    <property type="match status" value="1"/>
</dbReference>
<keyword evidence="3" id="KW-0808">Transferase</keyword>
<proteinExistence type="predicted"/>
<keyword evidence="9" id="KW-0863">Zinc-finger</keyword>
<dbReference type="GO" id="GO:0004674">
    <property type="term" value="F:protein serine/threonine kinase activity"/>
    <property type="evidence" value="ECO:0007669"/>
    <property type="project" value="UniProtKB-KW"/>
</dbReference>
<dbReference type="GO" id="GO:0005524">
    <property type="term" value="F:ATP binding"/>
    <property type="evidence" value="ECO:0007669"/>
    <property type="project" value="UniProtKB-KW"/>
</dbReference>
<evidence type="ECO:0000256" key="8">
    <source>
        <dbReference type="ARBA" id="ARBA00048679"/>
    </source>
</evidence>
<dbReference type="PANTHER" id="PTHR43671:SF98">
    <property type="entry name" value="SERINE_THREONINE-PROTEIN KINASE NEK11"/>
    <property type="match status" value="1"/>
</dbReference>
<evidence type="ECO:0000256" key="6">
    <source>
        <dbReference type="ARBA" id="ARBA00022840"/>
    </source>
</evidence>
<dbReference type="SUPFAM" id="SSF56112">
    <property type="entry name" value="Protein kinase-like (PK-like)"/>
    <property type="match status" value="1"/>
</dbReference>
<dbReference type="EC" id="2.7.11.1" evidence="1"/>
<comment type="catalytic activity">
    <reaction evidence="8">
        <text>L-seryl-[protein] + ATP = O-phospho-L-seryl-[protein] + ADP + H(+)</text>
        <dbReference type="Rhea" id="RHEA:17989"/>
        <dbReference type="Rhea" id="RHEA-COMP:9863"/>
        <dbReference type="Rhea" id="RHEA-COMP:11604"/>
        <dbReference type="ChEBI" id="CHEBI:15378"/>
        <dbReference type="ChEBI" id="CHEBI:29999"/>
        <dbReference type="ChEBI" id="CHEBI:30616"/>
        <dbReference type="ChEBI" id="CHEBI:83421"/>
        <dbReference type="ChEBI" id="CHEBI:456216"/>
        <dbReference type="EC" id="2.7.11.1"/>
    </reaction>
</comment>
<dbReference type="PROSITE" id="PS00108">
    <property type="entry name" value="PROTEIN_KINASE_ST"/>
    <property type="match status" value="1"/>
</dbReference>
<comment type="catalytic activity">
    <reaction evidence="7">
        <text>L-threonyl-[protein] + ATP = O-phospho-L-threonyl-[protein] + ADP + H(+)</text>
        <dbReference type="Rhea" id="RHEA:46608"/>
        <dbReference type="Rhea" id="RHEA-COMP:11060"/>
        <dbReference type="Rhea" id="RHEA-COMP:11605"/>
        <dbReference type="ChEBI" id="CHEBI:15378"/>
        <dbReference type="ChEBI" id="CHEBI:30013"/>
        <dbReference type="ChEBI" id="CHEBI:30616"/>
        <dbReference type="ChEBI" id="CHEBI:61977"/>
        <dbReference type="ChEBI" id="CHEBI:456216"/>
        <dbReference type="EC" id="2.7.11.1"/>
    </reaction>
</comment>
<dbReference type="AlphaFoldDB" id="A0A6G0XVK6"/>
<dbReference type="PANTHER" id="PTHR43671">
    <property type="entry name" value="SERINE/THREONINE-PROTEIN KINASE NEK"/>
    <property type="match status" value="1"/>
</dbReference>
<dbReference type="SUPFAM" id="SSF57850">
    <property type="entry name" value="RING/U-box"/>
    <property type="match status" value="1"/>
</dbReference>
<dbReference type="GO" id="GO:0008270">
    <property type="term" value="F:zinc ion binding"/>
    <property type="evidence" value="ECO:0007669"/>
    <property type="project" value="UniProtKB-KW"/>
</dbReference>
<evidence type="ECO:0000259" key="12">
    <source>
        <dbReference type="PROSITE" id="PS50089"/>
    </source>
</evidence>
<dbReference type="PROSITE" id="PS50089">
    <property type="entry name" value="ZF_RING_2"/>
    <property type="match status" value="1"/>
</dbReference>
<feature type="domain" description="Protein kinase" evidence="11">
    <location>
        <begin position="276"/>
        <end position="534"/>
    </location>
</feature>
<evidence type="ECO:0000259" key="11">
    <source>
        <dbReference type="PROSITE" id="PS50011"/>
    </source>
</evidence>
<keyword evidence="4" id="KW-0547">Nucleotide-binding</keyword>
<evidence type="ECO:0000256" key="2">
    <source>
        <dbReference type="ARBA" id="ARBA00022527"/>
    </source>
</evidence>
<feature type="domain" description="RING-type" evidence="12">
    <location>
        <begin position="134"/>
        <end position="174"/>
    </location>
</feature>
<evidence type="ECO:0000256" key="10">
    <source>
        <dbReference type="SAM" id="MobiDB-lite"/>
    </source>
</evidence>
<keyword evidence="9" id="KW-0862">Zinc</keyword>
<evidence type="ECO:0000256" key="3">
    <source>
        <dbReference type="ARBA" id="ARBA00022679"/>
    </source>
</evidence>
<evidence type="ECO:0000256" key="1">
    <source>
        <dbReference type="ARBA" id="ARBA00012513"/>
    </source>
</evidence>
<dbReference type="InterPro" id="IPR050660">
    <property type="entry name" value="NEK_Ser/Thr_kinase"/>
</dbReference>
<evidence type="ECO:0000256" key="7">
    <source>
        <dbReference type="ARBA" id="ARBA00047899"/>
    </source>
</evidence>
<feature type="compositionally biased region" description="Polar residues" evidence="10">
    <location>
        <begin position="1"/>
        <end position="10"/>
    </location>
</feature>
<gene>
    <name evidence="13" type="ORF">Ae201684_001061</name>
</gene>
<sequence>MQRTVQQSGKSIVEEDTPFDPWNSRRSNSIKLHSYESPVKQYVEVKIGGHTLDHKHVADPKASVAHAPMKVTPKTISGHNQASVFQVHHKERMQYVEVKIGGHRYDHKRCVATDETLVGFNNQLSVIKSGSIGCALCFGIDVGPLVHLYCRHAVCIPCFDSFTQNGTRVLCQVCFKKVPFLHPHMMLASQQTAKSDASMDFDKMTLAVSCVGLGYAGPKVVTRISHALRGISIGETAVPKLTTTLAHVNEIIDTDGAQSWRNRVQLVMEPSKLLRYEYVDTLGQGNFSQVLLMKKSYSICRIVDHIRRSGGALCVLKESDKLQEAMNEISVLSKLHSPHVVRLNQYFIEQVGHLHYAYLELEYCDRGNMAEYIASQGKMDHDMFARVMLQLCSGLAEIHRHNVVHRDLKPANILLTSDGVVKISDFGVSTCLESALVTRHAAGTMSFMAPEVRRYFLGESVEYDWAADIWSLGAVAVALLTGMAEPKVATRPVDDIVDSLTRQNVPANFVRAVQGALEPEPSARASLEQLQAWIASTYSKL</sequence>